<sequence>MGDHHRIRRPRPTYVASRSPSPPSGKRPRKHNPHQAGQASSRDRPQPDDPRRRQDHREPAAGTSVWDEHADARRPPLSIPSRPTKTWDNEWYPPEGAELAKDPEAYLSSPDSTQPRPREPASCPHPSNLVQPPPPASP</sequence>
<protein>
    <submittedName>
        <fullName evidence="2">Uncharacterized protein</fullName>
    </submittedName>
</protein>
<feature type="compositionally biased region" description="Basic residues" evidence="1">
    <location>
        <begin position="1"/>
        <end position="11"/>
    </location>
</feature>
<reference evidence="2 3" key="1">
    <citation type="submission" date="2019-01" db="EMBL/GenBank/DDBJ databases">
        <title>Draft genome sequences of three monokaryotic isolates of the white-rot basidiomycete fungus Dichomitus squalens.</title>
        <authorList>
            <consortium name="DOE Joint Genome Institute"/>
            <person name="Lopez S.C."/>
            <person name="Andreopoulos B."/>
            <person name="Pangilinan J."/>
            <person name="Lipzen A."/>
            <person name="Riley R."/>
            <person name="Ahrendt S."/>
            <person name="Ng V."/>
            <person name="Barry K."/>
            <person name="Daum C."/>
            <person name="Grigoriev I.V."/>
            <person name="Hilden K.S."/>
            <person name="Makela M.R."/>
            <person name="de Vries R.P."/>
        </authorList>
    </citation>
    <scope>NUCLEOTIDE SEQUENCE [LARGE SCALE GENOMIC DNA]</scope>
    <source>
        <strain evidence="2 3">CBS 464.89</strain>
    </source>
</reference>
<dbReference type="EMBL" id="ML145159">
    <property type="protein sequence ID" value="TBU55986.1"/>
    <property type="molecule type" value="Genomic_DNA"/>
</dbReference>
<proteinExistence type="predicted"/>
<evidence type="ECO:0000256" key="1">
    <source>
        <dbReference type="SAM" id="MobiDB-lite"/>
    </source>
</evidence>
<evidence type="ECO:0000313" key="3">
    <source>
        <dbReference type="Proteomes" id="UP000292082"/>
    </source>
</evidence>
<accession>A0A4Q9PP24</accession>
<dbReference type="AlphaFoldDB" id="A0A4Q9PP24"/>
<dbReference type="Proteomes" id="UP000292082">
    <property type="component" value="Unassembled WGS sequence"/>
</dbReference>
<organism evidence="2 3">
    <name type="scientific">Dichomitus squalens</name>
    <dbReference type="NCBI Taxonomy" id="114155"/>
    <lineage>
        <taxon>Eukaryota</taxon>
        <taxon>Fungi</taxon>
        <taxon>Dikarya</taxon>
        <taxon>Basidiomycota</taxon>
        <taxon>Agaricomycotina</taxon>
        <taxon>Agaricomycetes</taxon>
        <taxon>Polyporales</taxon>
        <taxon>Polyporaceae</taxon>
        <taxon>Dichomitus</taxon>
    </lineage>
</organism>
<evidence type="ECO:0000313" key="2">
    <source>
        <dbReference type="EMBL" id="TBU55986.1"/>
    </source>
</evidence>
<keyword evidence="3" id="KW-1185">Reference proteome</keyword>
<gene>
    <name evidence="2" type="ORF">BD310DRAFT_883397</name>
</gene>
<feature type="region of interest" description="Disordered" evidence="1">
    <location>
        <begin position="1"/>
        <end position="138"/>
    </location>
</feature>
<feature type="compositionally biased region" description="Basic and acidic residues" evidence="1">
    <location>
        <begin position="41"/>
        <end position="59"/>
    </location>
</feature>
<name>A0A4Q9PP24_9APHY</name>